<feature type="compositionally biased region" description="Low complexity" evidence="1">
    <location>
        <begin position="253"/>
        <end position="264"/>
    </location>
</feature>
<dbReference type="EMBL" id="OIVN01003857">
    <property type="protein sequence ID" value="SPD13980.1"/>
    <property type="molecule type" value="Genomic_DNA"/>
</dbReference>
<feature type="region of interest" description="Disordered" evidence="1">
    <location>
        <begin position="24"/>
        <end position="43"/>
    </location>
</feature>
<feature type="region of interest" description="Disordered" evidence="1">
    <location>
        <begin position="193"/>
        <end position="267"/>
    </location>
</feature>
<feature type="compositionally biased region" description="Low complexity" evidence="1">
    <location>
        <begin position="24"/>
        <end position="39"/>
    </location>
</feature>
<reference evidence="2" key="1">
    <citation type="submission" date="2018-02" db="EMBL/GenBank/DDBJ databases">
        <authorList>
            <person name="Cohen D.B."/>
            <person name="Kent A.D."/>
        </authorList>
    </citation>
    <scope>NUCLEOTIDE SEQUENCE</scope>
</reference>
<dbReference type="PANTHER" id="PTHR33356:SF5">
    <property type="entry name" value="TIP41-LIKE PROTEIN"/>
    <property type="match status" value="1"/>
</dbReference>
<protein>
    <submittedName>
        <fullName evidence="2">Uncharacterized protein</fullName>
    </submittedName>
</protein>
<evidence type="ECO:0000313" key="2">
    <source>
        <dbReference type="EMBL" id="SPD13980.1"/>
    </source>
</evidence>
<feature type="compositionally biased region" description="Low complexity" evidence="1">
    <location>
        <begin position="216"/>
        <end position="225"/>
    </location>
</feature>
<proteinExistence type="predicted"/>
<dbReference type="AlphaFoldDB" id="A0A2N9HQF3"/>
<accession>A0A2N9HQF3</accession>
<gene>
    <name evidence="2" type="ORF">FSB_LOCUS41862</name>
</gene>
<evidence type="ECO:0000256" key="1">
    <source>
        <dbReference type="SAM" id="MobiDB-lite"/>
    </source>
</evidence>
<dbReference type="PANTHER" id="PTHR33356">
    <property type="entry name" value="TIP41-LIKE PROTEIN"/>
    <property type="match status" value="1"/>
</dbReference>
<feature type="region of interest" description="Disordered" evidence="1">
    <location>
        <begin position="141"/>
        <end position="166"/>
    </location>
</feature>
<name>A0A2N9HQF3_FAGSY</name>
<sequence length="390" mass="42731">MKEIVSRQRLYFPFEFSYGGFGSSSDLSSPVESVVGSSETESDEEDYLTGLTRQMTRSTLLDDSTAFASEKSKAWVVSGSPQSTLCAVGSGCGCRQGSSNGSPNGPSHVSSSAATWDLLYAAAGEVARMRKNDELYGLNHGRGGGVFGPPRKPSPVTVPVKNNSNPDVGFFPRQSLSHHQLQATQFHQLRQQQMIKQQGSSAVWGGQAKASTGRYQQRQTQQIVQNRGRTSEFVGARNTRPLGLSPSAWPPLQQAQQQQQQQQQNLHQNNGSGMRAVFLGTPGGKRECAGTGVFLPRRVDNPSDARRKPACSTVLVPARVVQALNLNLEDMMGAQSKLQPRFNANFTPDTDDAAAAIRFRSTNVVPHQKRNVRPQQEMNHEIRLPQEWTY</sequence>
<organism evidence="2">
    <name type="scientific">Fagus sylvatica</name>
    <name type="common">Beechnut</name>
    <dbReference type="NCBI Taxonomy" id="28930"/>
    <lineage>
        <taxon>Eukaryota</taxon>
        <taxon>Viridiplantae</taxon>
        <taxon>Streptophyta</taxon>
        <taxon>Embryophyta</taxon>
        <taxon>Tracheophyta</taxon>
        <taxon>Spermatophyta</taxon>
        <taxon>Magnoliopsida</taxon>
        <taxon>eudicotyledons</taxon>
        <taxon>Gunneridae</taxon>
        <taxon>Pentapetalae</taxon>
        <taxon>rosids</taxon>
        <taxon>fabids</taxon>
        <taxon>Fagales</taxon>
        <taxon>Fagaceae</taxon>
        <taxon>Fagus</taxon>
    </lineage>
</organism>